<dbReference type="InterPro" id="IPR007235">
    <property type="entry name" value="Glyco_trans_28_C"/>
</dbReference>
<keyword evidence="4 10" id="KW-0808">Transferase</keyword>
<keyword evidence="1 10" id="KW-1003">Cell membrane</keyword>
<reference evidence="13 14" key="2">
    <citation type="journal article" date="2018" name="J. Invertebr. Pathol.">
        <title>'Candidatus Aquirickettsiella gammari' (Gammaproteobacteria: Legionellales: Coxiellaceae): A bacterial pathogen of the freshwater crustacean Gammarus fossarum (Malacostraca: Amphipoda).</title>
        <authorList>
            <person name="Bojko J."/>
            <person name="Dunn A.M."/>
            <person name="Stebbing P.D."/>
            <person name="van Aerle R."/>
            <person name="Bacela-Spychalska K."/>
            <person name="Bean T.P."/>
            <person name="Urrutia A."/>
            <person name="Stentiford G.D."/>
        </authorList>
    </citation>
    <scope>NUCLEOTIDE SEQUENCE [LARGE SCALE GENOMIC DNA]</scope>
    <source>
        <strain evidence="13">RA15029</strain>
    </source>
</reference>
<evidence type="ECO:0000313" key="14">
    <source>
        <dbReference type="Proteomes" id="UP000226429"/>
    </source>
</evidence>
<dbReference type="Pfam" id="PF03033">
    <property type="entry name" value="Glyco_transf_28"/>
    <property type="match status" value="1"/>
</dbReference>
<comment type="catalytic activity">
    <reaction evidence="10">
        <text>di-trans,octa-cis-undecaprenyl diphospho-N-acetyl-alpha-D-muramoyl-L-alanyl-D-glutamyl-meso-2,6-diaminopimeloyl-D-alanyl-D-alanine + UDP-N-acetyl-alpha-D-glucosamine = di-trans,octa-cis-undecaprenyl diphospho-[N-acetyl-alpha-D-glucosaminyl-(1-&gt;4)]-N-acetyl-alpha-D-muramoyl-L-alanyl-D-glutamyl-meso-2,6-diaminopimeloyl-D-alanyl-D-alanine + UDP + H(+)</text>
        <dbReference type="Rhea" id="RHEA:31227"/>
        <dbReference type="ChEBI" id="CHEBI:15378"/>
        <dbReference type="ChEBI" id="CHEBI:57705"/>
        <dbReference type="ChEBI" id="CHEBI:58223"/>
        <dbReference type="ChEBI" id="CHEBI:61387"/>
        <dbReference type="ChEBI" id="CHEBI:61388"/>
        <dbReference type="EC" id="2.4.1.227"/>
    </reaction>
</comment>
<evidence type="ECO:0000256" key="2">
    <source>
        <dbReference type="ARBA" id="ARBA00022618"/>
    </source>
</evidence>
<keyword evidence="2 10" id="KW-0132">Cell division</keyword>
<comment type="caution">
    <text evidence="13">The sequence shown here is derived from an EMBL/GenBank/DDBJ whole genome shotgun (WGS) entry which is preliminary data.</text>
</comment>
<keyword evidence="5 10" id="KW-0133">Cell shape</keyword>
<keyword evidence="9 10" id="KW-0961">Cell wall biogenesis/degradation</keyword>
<feature type="binding site" evidence="10">
    <location>
        <position position="294"/>
    </location>
    <ligand>
        <name>UDP-N-acetyl-alpha-D-glucosamine</name>
        <dbReference type="ChEBI" id="CHEBI:57705"/>
    </ligand>
</feature>
<evidence type="ECO:0000256" key="6">
    <source>
        <dbReference type="ARBA" id="ARBA00022984"/>
    </source>
</evidence>
<dbReference type="PANTHER" id="PTHR21015">
    <property type="entry name" value="UDP-N-ACETYLGLUCOSAMINE--N-ACETYLMURAMYL-(PENTAPEPTIDE) PYROPHOSPHORYL-UNDECAPRENOL N-ACETYLGLUCOSAMINE TRANSFERASE 1"/>
    <property type="match status" value="1"/>
</dbReference>
<evidence type="ECO:0000256" key="1">
    <source>
        <dbReference type="ARBA" id="ARBA00022475"/>
    </source>
</evidence>
<dbReference type="GO" id="GO:0051991">
    <property type="term" value="F:UDP-N-acetyl-D-glucosamine:N-acetylmuramoyl-L-alanyl-D-glutamyl-meso-2,6-diaminopimelyl-D-alanyl-D-alanine-diphosphoundecaprenol 4-beta-N-acetylglucosaminlytransferase activity"/>
    <property type="evidence" value="ECO:0007669"/>
    <property type="project" value="RHEA"/>
</dbReference>
<feature type="binding site" evidence="10">
    <location>
        <begin position="14"/>
        <end position="16"/>
    </location>
    <ligand>
        <name>UDP-N-acetyl-alpha-D-glucosamine</name>
        <dbReference type="ChEBI" id="CHEBI:57705"/>
    </ligand>
</feature>
<dbReference type="EC" id="2.4.1.227" evidence="10"/>
<evidence type="ECO:0000256" key="5">
    <source>
        <dbReference type="ARBA" id="ARBA00022960"/>
    </source>
</evidence>
<evidence type="ECO:0000256" key="3">
    <source>
        <dbReference type="ARBA" id="ARBA00022676"/>
    </source>
</evidence>
<organism evidence="13 14">
    <name type="scientific">Candidatus Aquirickettsiella gammari</name>
    <dbReference type="NCBI Taxonomy" id="2016198"/>
    <lineage>
        <taxon>Bacteria</taxon>
        <taxon>Pseudomonadati</taxon>
        <taxon>Pseudomonadota</taxon>
        <taxon>Gammaproteobacteria</taxon>
        <taxon>Legionellales</taxon>
        <taxon>Coxiellaceae</taxon>
        <taxon>Candidatus Aquirickettsiella</taxon>
    </lineage>
</organism>
<feature type="binding site" evidence="10">
    <location>
        <position position="168"/>
    </location>
    <ligand>
        <name>UDP-N-acetyl-alpha-D-glucosamine</name>
        <dbReference type="ChEBI" id="CHEBI:57705"/>
    </ligand>
</feature>
<evidence type="ECO:0000256" key="8">
    <source>
        <dbReference type="ARBA" id="ARBA00023306"/>
    </source>
</evidence>
<evidence type="ECO:0000256" key="10">
    <source>
        <dbReference type="HAMAP-Rule" id="MF_00033"/>
    </source>
</evidence>
<proteinExistence type="inferred from homology"/>
<dbReference type="Proteomes" id="UP000226429">
    <property type="component" value="Unassembled WGS sequence"/>
</dbReference>
<dbReference type="GO" id="GO:0051301">
    <property type="term" value="P:cell division"/>
    <property type="evidence" value="ECO:0007669"/>
    <property type="project" value="UniProtKB-KW"/>
</dbReference>
<keyword evidence="3 10" id="KW-0328">Glycosyltransferase</keyword>
<evidence type="ECO:0000256" key="9">
    <source>
        <dbReference type="ARBA" id="ARBA00023316"/>
    </source>
</evidence>
<dbReference type="GO" id="GO:0005975">
    <property type="term" value="P:carbohydrate metabolic process"/>
    <property type="evidence" value="ECO:0007669"/>
    <property type="project" value="InterPro"/>
</dbReference>
<dbReference type="PANTHER" id="PTHR21015:SF27">
    <property type="entry name" value="UDP-N-ACETYLGLUCOSAMINE--N-ACETYLMURAMYL-(PENTAPEPTIDE) PYROPHOSPHORYL-UNDECAPRENOL N-ACETYLGLUCOSAMINE TRANSFERASE"/>
    <property type="match status" value="1"/>
</dbReference>
<dbReference type="GO" id="GO:0071555">
    <property type="term" value="P:cell wall organization"/>
    <property type="evidence" value="ECO:0007669"/>
    <property type="project" value="UniProtKB-KW"/>
</dbReference>
<evidence type="ECO:0000259" key="12">
    <source>
        <dbReference type="Pfam" id="PF04101"/>
    </source>
</evidence>
<feature type="domain" description="Glycosyltransferase family 28 N-terminal" evidence="11">
    <location>
        <begin position="7"/>
        <end position="141"/>
    </location>
</feature>
<comment type="caution">
    <text evidence="10">Lacks conserved residue(s) required for the propagation of feature annotation.</text>
</comment>
<dbReference type="Pfam" id="PF04101">
    <property type="entry name" value="Glyco_tran_28_C"/>
    <property type="match status" value="1"/>
</dbReference>
<keyword evidence="14" id="KW-1185">Reference proteome</keyword>
<accession>A0A370CJN7</accession>
<gene>
    <name evidence="10" type="primary">murG</name>
    <name evidence="13" type="ORF">CFE62_000095</name>
</gene>
<dbReference type="HAMAP" id="MF_00033">
    <property type="entry name" value="MurG"/>
    <property type="match status" value="1"/>
</dbReference>
<dbReference type="GO" id="GO:0005886">
    <property type="term" value="C:plasma membrane"/>
    <property type="evidence" value="ECO:0007669"/>
    <property type="project" value="UniProtKB-SubCell"/>
</dbReference>
<dbReference type="NCBIfam" id="NF009102">
    <property type="entry name" value="PRK12446.1"/>
    <property type="match status" value="1"/>
</dbReference>
<comment type="pathway">
    <text evidence="10">Cell wall biogenesis; peptidoglycan biosynthesis.</text>
</comment>
<dbReference type="UniPathway" id="UPA00219"/>
<dbReference type="GO" id="GO:0008360">
    <property type="term" value="P:regulation of cell shape"/>
    <property type="evidence" value="ECO:0007669"/>
    <property type="project" value="UniProtKB-KW"/>
</dbReference>
<dbReference type="CDD" id="cd03785">
    <property type="entry name" value="GT28_MurG"/>
    <property type="match status" value="1"/>
</dbReference>
<dbReference type="Gene3D" id="3.40.50.2000">
    <property type="entry name" value="Glycogen Phosphorylase B"/>
    <property type="match status" value="2"/>
</dbReference>
<dbReference type="AlphaFoldDB" id="A0A370CJN7"/>
<protein>
    <recommendedName>
        <fullName evidence="10">UDP-N-acetylglucosamine--N-acetylmuramyl-(pentapeptide) pyrophosphoryl-undecaprenol N-acetylglucosamine transferase</fullName>
        <ecNumber evidence="10">2.4.1.227</ecNumber>
    </recommendedName>
    <alternativeName>
        <fullName evidence="10">Undecaprenyl-PP-MurNAc-pentapeptide-UDPGlcNAc GlcNAc transferase</fullName>
    </alternativeName>
</protein>
<dbReference type="InterPro" id="IPR004276">
    <property type="entry name" value="GlycoTrans_28_N"/>
</dbReference>
<comment type="subcellular location">
    <subcellularLocation>
        <location evidence="10">Cell membrane</location>
        <topology evidence="10">Peripheral membrane protein</topology>
        <orientation evidence="10">Cytoplasmic side</orientation>
    </subcellularLocation>
</comment>
<dbReference type="SUPFAM" id="SSF53756">
    <property type="entry name" value="UDP-Glycosyltransferase/glycogen phosphorylase"/>
    <property type="match status" value="1"/>
</dbReference>
<dbReference type="GO" id="GO:0009252">
    <property type="term" value="P:peptidoglycan biosynthetic process"/>
    <property type="evidence" value="ECO:0007669"/>
    <property type="project" value="UniProtKB-UniRule"/>
</dbReference>
<dbReference type="InterPro" id="IPR006009">
    <property type="entry name" value="GlcNAc_MurG"/>
</dbReference>
<evidence type="ECO:0000256" key="7">
    <source>
        <dbReference type="ARBA" id="ARBA00023136"/>
    </source>
</evidence>
<name>A0A370CJN7_9COXI</name>
<comment type="similarity">
    <text evidence="10">Belongs to the glycosyltransferase 28 family. MurG subfamily.</text>
</comment>
<comment type="function">
    <text evidence="10">Cell wall formation. Catalyzes the transfer of a GlcNAc subunit on undecaprenyl-pyrophosphoryl-MurNAc-pentapeptide (lipid intermediate I) to form undecaprenyl-pyrophosphoryl-MurNAc-(pentapeptide)GlcNAc (lipid intermediate II).</text>
</comment>
<evidence type="ECO:0000256" key="4">
    <source>
        <dbReference type="ARBA" id="ARBA00022679"/>
    </source>
</evidence>
<evidence type="ECO:0000313" key="13">
    <source>
        <dbReference type="EMBL" id="RDH41059.1"/>
    </source>
</evidence>
<dbReference type="GO" id="GO:0050511">
    <property type="term" value="F:undecaprenyldiphospho-muramoylpentapeptide beta-N-acetylglucosaminyltransferase activity"/>
    <property type="evidence" value="ECO:0007669"/>
    <property type="project" value="UniProtKB-UniRule"/>
</dbReference>
<keyword evidence="8 10" id="KW-0131">Cell cycle</keyword>
<evidence type="ECO:0000259" key="11">
    <source>
        <dbReference type="Pfam" id="PF03033"/>
    </source>
</evidence>
<feature type="domain" description="Glycosyl transferase family 28 C-terminal" evidence="12">
    <location>
        <begin position="192"/>
        <end position="341"/>
    </location>
</feature>
<keyword evidence="7 10" id="KW-0472">Membrane</keyword>
<dbReference type="EMBL" id="NMOS02000001">
    <property type="protein sequence ID" value="RDH41059.1"/>
    <property type="molecule type" value="Genomic_DNA"/>
</dbReference>
<reference evidence="13 14" key="1">
    <citation type="journal article" date="2017" name="Int. J. Syst. Evol. Microbiol.">
        <title>Aquarickettsiella crustaci n. gen. n. sp. (Gammaproteobacteria: Legionellales: Coxiellaceae); a bacterial pathogen of the freshwater crustacean: Gammarus fossarum (Malacostraca: Amphipoda).</title>
        <authorList>
            <person name="Bojko J."/>
            <person name="Dunn A.M."/>
            <person name="Stebbing P.D."/>
            <person name="Van Aerle R."/>
            <person name="Bacela-Spychalska K."/>
            <person name="Bean T.P."/>
            <person name="Stentiford G.D."/>
        </authorList>
    </citation>
    <scope>NUCLEOTIDE SEQUENCE [LARGE SCALE GENOMIC DNA]</scope>
    <source>
        <strain evidence="13">RA15029</strain>
    </source>
</reference>
<sequence length="364" mass="40760">MSKRIKIIFTGGGSAGHVTPNLPLISAFKRKGASVFYLGSEQGIERTLIKPLNIPYYPITAGKLRRYWTWKNLLTPFQLLLGIWQSFLLCRRLKPDIIFSKGGFVALPIVIAARLNGIPVVIHESDLSPGLANRLSFPCAKLICITFAATAQFFNKQSKVLLTGMPIREFLYQGDPKKGLKICGFTDNKNPVLLVMAGGLGSVVINDAIRRLVQPLTKKFQIIHLCGKNKQDSSFEGMVSYKQFEYLQDELADVLACADLVISRAGATSIYELLALAKPHILLPLSKKASRGDQIDNAKYFSLQGFSKVIYAEEFSDEKLLKMIFDCYQNLDQLKQNLINFKQVDSVKIIMEKLSNFVTERDNN</sequence>
<keyword evidence="6 10" id="KW-0573">Peptidoglycan synthesis</keyword>